<dbReference type="STRING" id="1354304.XPG1_1055"/>
<dbReference type="KEGG" id="xpo:XPG1_1055"/>
<proteinExistence type="predicted"/>
<dbReference type="Proteomes" id="UP000032735">
    <property type="component" value="Chromosome"/>
</dbReference>
<name>A0A068R3M4_9GAMM</name>
<evidence type="ECO:0000313" key="1">
    <source>
        <dbReference type="EMBL" id="CDG20710.1"/>
    </source>
</evidence>
<accession>A0A068R3M4</accession>
<protein>
    <submittedName>
        <fullName evidence="1">Uncharacterized protein</fullName>
    </submittedName>
</protein>
<reference evidence="1 2" key="1">
    <citation type="submission" date="2013-07" db="EMBL/GenBank/DDBJ databases">
        <authorList>
            <person name="Genoscope - CEA"/>
        </authorList>
    </citation>
    <scope>NUCLEOTIDE SEQUENCE [LARGE SCALE GENOMIC DNA]</scope>
    <source>
        <strain evidence="1 2">G6</strain>
    </source>
</reference>
<dbReference type="AlphaFoldDB" id="A0A068R3M4"/>
<organism evidence="1 2">
    <name type="scientific">Xenorhabdus poinarii G6</name>
    <dbReference type="NCBI Taxonomy" id="1354304"/>
    <lineage>
        <taxon>Bacteria</taxon>
        <taxon>Pseudomonadati</taxon>
        <taxon>Pseudomonadota</taxon>
        <taxon>Gammaproteobacteria</taxon>
        <taxon>Enterobacterales</taxon>
        <taxon>Morganellaceae</taxon>
        <taxon>Xenorhabdus</taxon>
    </lineage>
</organism>
<sequence>MVPTLLMTALFILLMIQKSITVTGVAMFCYQERAIGVCAEEGMIRLSGKYTLTAI</sequence>
<dbReference type="HOGENOM" id="CLU_3031511_0_0_6"/>
<keyword evidence="2" id="KW-1185">Reference proteome</keyword>
<evidence type="ECO:0000313" key="2">
    <source>
        <dbReference type="Proteomes" id="UP000032735"/>
    </source>
</evidence>
<gene>
    <name evidence="1" type="ORF">XPG1_1055</name>
</gene>
<dbReference type="EMBL" id="FO704551">
    <property type="protein sequence ID" value="CDG20710.1"/>
    <property type="molecule type" value="Genomic_DNA"/>
</dbReference>